<evidence type="ECO:0000256" key="2">
    <source>
        <dbReference type="ARBA" id="ARBA00012732"/>
    </source>
</evidence>
<evidence type="ECO:0000256" key="3">
    <source>
        <dbReference type="ARBA" id="ARBA00022529"/>
    </source>
</evidence>
<dbReference type="EC" id="3.2.1.17" evidence="2"/>
<feature type="disulfide bond" evidence="7">
    <location>
        <begin position="47"/>
        <end position="56"/>
    </location>
</feature>
<evidence type="ECO:0000256" key="8">
    <source>
        <dbReference type="SAM" id="SignalP"/>
    </source>
</evidence>
<dbReference type="GO" id="GO:0003796">
    <property type="term" value="F:lysozyme activity"/>
    <property type="evidence" value="ECO:0007669"/>
    <property type="project" value="UniProtKB-EC"/>
</dbReference>
<accession>A0A6A4VNH8</accession>
<keyword evidence="10" id="KW-1185">Reference proteome</keyword>
<feature type="chain" id="PRO_5025690512" description="lysozyme" evidence="8">
    <location>
        <begin position="22"/>
        <end position="174"/>
    </location>
</feature>
<comment type="caution">
    <text evidence="9">The sequence shown here is derived from an EMBL/GenBank/DDBJ whole genome shotgun (WGS) entry which is preliminary data.</text>
</comment>
<feature type="signal peptide" evidence="8">
    <location>
        <begin position="1"/>
        <end position="21"/>
    </location>
</feature>
<evidence type="ECO:0000256" key="4">
    <source>
        <dbReference type="ARBA" id="ARBA00022638"/>
    </source>
</evidence>
<feature type="disulfide bond" evidence="7">
    <location>
        <begin position="88"/>
        <end position="94"/>
    </location>
</feature>
<keyword evidence="6" id="KW-0326">Glycosidase</keyword>
<dbReference type="EMBL" id="VIIS01001634">
    <property type="protein sequence ID" value="KAF0295193.1"/>
    <property type="molecule type" value="Genomic_DNA"/>
</dbReference>
<dbReference type="InterPro" id="IPR008597">
    <property type="entry name" value="Invert_lysozyme"/>
</dbReference>
<dbReference type="GO" id="GO:0031640">
    <property type="term" value="P:killing of cells of another organism"/>
    <property type="evidence" value="ECO:0007669"/>
    <property type="project" value="UniProtKB-KW"/>
</dbReference>
<keyword evidence="5" id="KW-0378">Hydrolase</keyword>
<evidence type="ECO:0000313" key="10">
    <source>
        <dbReference type="Proteomes" id="UP000440578"/>
    </source>
</evidence>
<name>A0A6A4VNH8_AMPAM</name>
<dbReference type="Pfam" id="PF05497">
    <property type="entry name" value="Destabilase"/>
    <property type="match status" value="1"/>
</dbReference>
<dbReference type="GO" id="GO:0042742">
    <property type="term" value="P:defense response to bacterium"/>
    <property type="evidence" value="ECO:0007669"/>
    <property type="project" value="UniProtKB-KW"/>
</dbReference>
<evidence type="ECO:0000256" key="6">
    <source>
        <dbReference type="ARBA" id="ARBA00023295"/>
    </source>
</evidence>
<dbReference type="Gene3D" id="1.10.530.10">
    <property type="match status" value="1"/>
</dbReference>
<dbReference type="Proteomes" id="UP000440578">
    <property type="component" value="Unassembled WGS sequence"/>
</dbReference>
<evidence type="ECO:0000256" key="5">
    <source>
        <dbReference type="ARBA" id="ARBA00022801"/>
    </source>
</evidence>
<dbReference type="AlphaFoldDB" id="A0A6A4VNH8"/>
<feature type="disulfide bond" evidence="7">
    <location>
        <begin position="35"/>
        <end position="41"/>
    </location>
</feature>
<keyword evidence="8" id="KW-0732">Signal</keyword>
<keyword evidence="4" id="KW-0081">Bacteriolytic enzyme</keyword>
<evidence type="ECO:0000256" key="7">
    <source>
        <dbReference type="PIRSR" id="PIRSR608597-3"/>
    </source>
</evidence>
<comment type="catalytic activity">
    <reaction evidence="1">
        <text>Hydrolysis of (1-&gt;4)-beta-linkages between N-acetylmuramic acid and N-acetyl-D-glucosamine residues in a peptidoglycan and between N-acetyl-D-glucosamine residues in chitodextrins.</text>
        <dbReference type="EC" id="3.2.1.17"/>
    </reaction>
</comment>
<proteinExistence type="predicted"/>
<protein>
    <recommendedName>
        <fullName evidence="2">lysozyme</fullName>
        <ecNumber evidence="2">3.2.1.17</ecNumber>
    </recommendedName>
</protein>
<evidence type="ECO:0000313" key="9">
    <source>
        <dbReference type="EMBL" id="KAF0295193.1"/>
    </source>
</evidence>
<sequence>MPSALLCVCGVVVLLAAGCPALRLLPDRYCLACLCNAASNCSPRIGCQQQRGHTVCGPFLLTADAWRRARKADRQFAHRFRYLNYRMCASDPECAAEAVSHALAHSASDCDRDGRITCKDFGILSRGGPAACRNSTLARRAADSDYFRVLEGCLLDVTAMLGEPSPPAGCGLSA</sequence>
<keyword evidence="3" id="KW-0929">Antimicrobial</keyword>
<feature type="disulfide bond" evidence="7">
    <location>
        <begin position="30"/>
        <end position="118"/>
    </location>
</feature>
<reference evidence="9 10" key="1">
    <citation type="submission" date="2019-07" db="EMBL/GenBank/DDBJ databases">
        <title>Draft genome assembly of a fouling barnacle, Amphibalanus amphitrite (Darwin, 1854): The first reference genome for Thecostraca.</title>
        <authorList>
            <person name="Kim W."/>
        </authorList>
    </citation>
    <scope>NUCLEOTIDE SEQUENCE [LARGE SCALE GENOMIC DNA]</scope>
    <source>
        <strain evidence="9">SNU_AA5</strain>
        <tissue evidence="9">Soma without cirri and trophi</tissue>
    </source>
</reference>
<dbReference type="OrthoDB" id="6337871at2759"/>
<organism evidence="9 10">
    <name type="scientific">Amphibalanus amphitrite</name>
    <name type="common">Striped barnacle</name>
    <name type="synonym">Balanus amphitrite</name>
    <dbReference type="NCBI Taxonomy" id="1232801"/>
    <lineage>
        <taxon>Eukaryota</taxon>
        <taxon>Metazoa</taxon>
        <taxon>Ecdysozoa</taxon>
        <taxon>Arthropoda</taxon>
        <taxon>Crustacea</taxon>
        <taxon>Multicrustacea</taxon>
        <taxon>Cirripedia</taxon>
        <taxon>Thoracica</taxon>
        <taxon>Thoracicalcarea</taxon>
        <taxon>Balanomorpha</taxon>
        <taxon>Balanoidea</taxon>
        <taxon>Balanidae</taxon>
        <taxon>Amphibalaninae</taxon>
        <taxon>Amphibalanus</taxon>
    </lineage>
</organism>
<dbReference type="PROSITE" id="PS51909">
    <property type="entry name" value="LYSOZYME_I"/>
    <property type="match status" value="1"/>
</dbReference>
<evidence type="ECO:0000256" key="1">
    <source>
        <dbReference type="ARBA" id="ARBA00000632"/>
    </source>
</evidence>
<gene>
    <name evidence="9" type="primary">lysoz_0</name>
    <name evidence="9" type="ORF">FJT64_007230</name>
</gene>
<keyword evidence="7" id="KW-1015">Disulfide bond</keyword>